<proteinExistence type="inferred from homology"/>
<organism evidence="2 3">
    <name type="scientific">Papaver nudicaule</name>
    <name type="common">Iceland poppy</name>
    <dbReference type="NCBI Taxonomy" id="74823"/>
    <lineage>
        <taxon>Eukaryota</taxon>
        <taxon>Viridiplantae</taxon>
        <taxon>Streptophyta</taxon>
        <taxon>Embryophyta</taxon>
        <taxon>Tracheophyta</taxon>
        <taxon>Spermatophyta</taxon>
        <taxon>Magnoliopsida</taxon>
        <taxon>Ranunculales</taxon>
        <taxon>Papaveraceae</taxon>
        <taxon>Papaveroideae</taxon>
        <taxon>Papaver</taxon>
    </lineage>
</organism>
<dbReference type="Pfam" id="PF04525">
    <property type="entry name" value="LOR"/>
    <property type="match status" value="1"/>
</dbReference>
<sequence>ILTCHRRWQVYRGDSSDSKNLLFSVKKSKLVQFKTQLDVFLASNTAEHVCDFKIKGSYFERSCAIYHGNSNNLVAQ</sequence>
<evidence type="ECO:0000313" key="2">
    <source>
        <dbReference type="EMBL" id="MCL7036826.1"/>
    </source>
</evidence>
<comment type="similarity">
    <text evidence="1">Belongs to the LOR family.</text>
</comment>
<dbReference type="Proteomes" id="UP001177140">
    <property type="component" value="Unassembled WGS sequence"/>
</dbReference>
<evidence type="ECO:0000256" key="1">
    <source>
        <dbReference type="ARBA" id="ARBA00005437"/>
    </source>
</evidence>
<dbReference type="SUPFAM" id="SSF54518">
    <property type="entry name" value="Tubby C-terminal domain-like"/>
    <property type="match status" value="1"/>
</dbReference>
<comment type="caution">
    <text evidence="2">The sequence shown here is derived from an EMBL/GenBank/DDBJ whole genome shotgun (WGS) entry which is preliminary data.</text>
</comment>
<dbReference type="PANTHER" id="PTHR31087">
    <property type="match status" value="1"/>
</dbReference>
<feature type="non-terminal residue" evidence="2">
    <location>
        <position position="1"/>
    </location>
</feature>
<dbReference type="InterPro" id="IPR007612">
    <property type="entry name" value="LOR"/>
</dbReference>
<feature type="non-terminal residue" evidence="2">
    <location>
        <position position="76"/>
    </location>
</feature>
<dbReference type="InterPro" id="IPR038595">
    <property type="entry name" value="LOR_sf"/>
</dbReference>
<name>A0AA41SII9_PAPNU</name>
<evidence type="ECO:0000313" key="3">
    <source>
        <dbReference type="Proteomes" id="UP001177140"/>
    </source>
</evidence>
<dbReference type="Gene3D" id="2.40.160.200">
    <property type="entry name" value="LURP1-related"/>
    <property type="match status" value="1"/>
</dbReference>
<dbReference type="AlphaFoldDB" id="A0AA41SII9"/>
<reference evidence="2" key="1">
    <citation type="submission" date="2022-03" db="EMBL/GenBank/DDBJ databases">
        <title>A functionally conserved STORR gene fusion in Papaver species that diverged 16.8 million years ago.</title>
        <authorList>
            <person name="Catania T."/>
        </authorList>
    </citation>
    <scope>NUCLEOTIDE SEQUENCE</scope>
    <source>
        <strain evidence="2">S-191538</strain>
    </source>
</reference>
<protein>
    <submittedName>
        <fullName evidence="2">Uncharacterized protein</fullName>
    </submittedName>
</protein>
<accession>A0AA41SII9</accession>
<keyword evidence="3" id="KW-1185">Reference proteome</keyword>
<gene>
    <name evidence="2" type="ORF">MKW94_010134</name>
</gene>
<dbReference type="InterPro" id="IPR025659">
    <property type="entry name" value="Tubby-like_C"/>
</dbReference>
<dbReference type="PANTHER" id="PTHR31087:SF58">
    <property type="entry name" value="OS07G0230700 PROTEIN"/>
    <property type="match status" value="1"/>
</dbReference>
<dbReference type="EMBL" id="JAJJMA010172309">
    <property type="protein sequence ID" value="MCL7036826.1"/>
    <property type="molecule type" value="Genomic_DNA"/>
</dbReference>